<dbReference type="AlphaFoldDB" id="A0AB74CLE7"/>
<dbReference type="EMBL" id="QQZZ01000034">
    <property type="protein sequence ID" value="RMZ46395.1"/>
    <property type="molecule type" value="Genomic_DNA"/>
</dbReference>
<dbReference type="InterPro" id="IPR023296">
    <property type="entry name" value="Glyco_hydro_beta-prop_sf"/>
</dbReference>
<evidence type="ECO:0000256" key="2">
    <source>
        <dbReference type="SAM" id="MobiDB-lite"/>
    </source>
</evidence>
<gene>
    <name evidence="5" type="ORF">CA14_008052</name>
</gene>
<comment type="caution">
    <text evidence="5">The sequence shown here is derived from an EMBL/GenBank/DDBJ whole genome shotgun (WGS) entry which is preliminary data.</text>
</comment>
<protein>
    <submittedName>
        <fullName evidence="5">Glycosyl hydrolase family 62 protein</fullName>
    </submittedName>
</protein>
<keyword evidence="5" id="KW-0378">Hydrolase</keyword>
<evidence type="ECO:0000256" key="1">
    <source>
        <dbReference type="ARBA" id="ARBA00022729"/>
    </source>
</evidence>
<keyword evidence="3" id="KW-0472">Membrane</keyword>
<dbReference type="Pfam" id="PF18142">
    <property type="entry name" value="SLATT_fungal"/>
    <property type="match status" value="1"/>
</dbReference>
<dbReference type="GO" id="GO:0016787">
    <property type="term" value="F:hydrolase activity"/>
    <property type="evidence" value="ECO:0007669"/>
    <property type="project" value="UniProtKB-KW"/>
</dbReference>
<keyword evidence="3" id="KW-0812">Transmembrane</keyword>
<sequence length="272" mass="30201">MSNANNTPSSQPTHAGPSTEEAPSYQTFTDATDKLYKKLVHEESHEWWQYRVVSTSFNLLTIVQVMVGATITALGPFGGQHLIAITVLGAINTVIAGFIALLKGRGLPQRPRKNMLELRRVREYIEQKRTMLQYRNRRFSRDEVDSLLEDVMRRETTLSLRLSVISVCLAAVNVLSASIRKDSVTKASLPKSFEWSSSGPLISPKKDNYDLAGIKDPSIVEVGGVYHVFASTAKEAGYHLVYLSFTDFNDANSATFHYLDQGPIGTGYRATP</sequence>
<feature type="region of interest" description="Disordered" evidence="2">
    <location>
        <begin position="1"/>
        <end position="24"/>
    </location>
</feature>
<feature type="transmembrane region" description="Helical" evidence="3">
    <location>
        <begin position="57"/>
        <end position="77"/>
    </location>
</feature>
<keyword evidence="1" id="KW-0732">Signal</keyword>
<dbReference type="Gene3D" id="2.115.10.20">
    <property type="entry name" value="Glycosyl hydrolase domain, family 43"/>
    <property type="match status" value="1"/>
</dbReference>
<accession>A0AB74CLE7</accession>
<evidence type="ECO:0000313" key="5">
    <source>
        <dbReference type="EMBL" id="RMZ46395.1"/>
    </source>
</evidence>
<dbReference type="PANTHER" id="PTHR38793:SF3">
    <property type="entry name" value="SMODS AND SLOG-ASSOCIATING 2TM EFFECTOR DOMAIN-CONTAINING PROTEIN"/>
    <property type="match status" value="1"/>
</dbReference>
<dbReference type="SUPFAM" id="SSF75005">
    <property type="entry name" value="Arabinanase/levansucrase/invertase"/>
    <property type="match status" value="1"/>
</dbReference>
<evidence type="ECO:0000313" key="6">
    <source>
        <dbReference type="Proteomes" id="UP000275480"/>
    </source>
</evidence>
<dbReference type="InterPro" id="IPR041622">
    <property type="entry name" value="SLATT_fungi"/>
</dbReference>
<dbReference type="NCBIfam" id="NF033635">
    <property type="entry name" value="SLATT_fungal"/>
    <property type="match status" value="1"/>
</dbReference>
<reference evidence="5 6" key="1">
    <citation type="submission" date="2018-07" db="EMBL/GenBank/DDBJ databases">
        <title>Identification of spontaneous genetic mutation associated with occurrence of a yellow conidial color mutant of Aspergillus flavus.</title>
        <authorList>
            <person name="Chang P.-K."/>
            <person name="Mack B.M."/>
            <person name="Scharfenstein L."/>
            <person name="Gilbert M.K."/>
        </authorList>
    </citation>
    <scope>NUCLEOTIDE SEQUENCE [LARGE SCALE GENOMIC DNA]</scope>
    <source>
        <strain evidence="5 6">CA14</strain>
    </source>
</reference>
<feature type="compositionally biased region" description="Polar residues" evidence="2">
    <location>
        <begin position="1"/>
        <end position="13"/>
    </location>
</feature>
<dbReference type="PANTHER" id="PTHR38793">
    <property type="entry name" value="SLATT_FUNGAL DOMAIN-CONTAINING PROTEIN-RELATED"/>
    <property type="match status" value="1"/>
</dbReference>
<evidence type="ECO:0000256" key="3">
    <source>
        <dbReference type="SAM" id="Phobius"/>
    </source>
</evidence>
<evidence type="ECO:0000259" key="4">
    <source>
        <dbReference type="Pfam" id="PF18142"/>
    </source>
</evidence>
<name>A0AB74CLE7_ASPFL</name>
<feature type="domain" description="SMODS and SLOG-associating 2TM effector" evidence="4">
    <location>
        <begin position="39"/>
        <end position="148"/>
    </location>
</feature>
<feature type="transmembrane region" description="Helical" evidence="3">
    <location>
        <begin position="83"/>
        <end position="102"/>
    </location>
</feature>
<dbReference type="Proteomes" id="UP000275480">
    <property type="component" value="Unassembled WGS sequence"/>
</dbReference>
<organism evidence="5 6">
    <name type="scientific">Aspergillus flavus</name>
    <dbReference type="NCBI Taxonomy" id="5059"/>
    <lineage>
        <taxon>Eukaryota</taxon>
        <taxon>Fungi</taxon>
        <taxon>Dikarya</taxon>
        <taxon>Ascomycota</taxon>
        <taxon>Pezizomycotina</taxon>
        <taxon>Eurotiomycetes</taxon>
        <taxon>Eurotiomycetidae</taxon>
        <taxon>Eurotiales</taxon>
        <taxon>Aspergillaceae</taxon>
        <taxon>Aspergillus</taxon>
        <taxon>Aspergillus subgen. Circumdati</taxon>
    </lineage>
</organism>
<proteinExistence type="predicted"/>
<keyword evidence="3" id="KW-1133">Transmembrane helix</keyword>